<evidence type="ECO:0000313" key="3">
    <source>
        <dbReference type="EMBL" id="QDS72477.1"/>
    </source>
</evidence>
<evidence type="ECO:0000256" key="2">
    <source>
        <dbReference type="SAM" id="SignalP"/>
    </source>
</evidence>
<dbReference type="EMBL" id="CP042191">
    <property type="protein sequence ID" value="QDS72477.1"/>
    <property type="molecule type" value="Genomic_DNA"/>
</dbReference>
<dbReference type="OrthoDB" id="5427664at2759"/>
<evidence type="ECO:0000313" key="4">
    <source>
        <dbReference type="Proteomes" id="UP000316270"/>
    </source>
</evidence>
<feature type="transmembrane region" description="Helical" evidence="1">
    <location>
        <begin position="100"/>
        <end position="120"/>
    </location>
</feature>
<name>A0A517LA19_9PEZI</name>
<gene>
    <name evidence="3" type="ORF">FKW77_009915</name>
</gene>
<dbReference type="PANTHER" id="PTHR37577">
    <property type="entry name" value="INTEGRAL MEMBRANE PROTEIN"/>
    <property type="match status" value="1"/>
</dbReference>
<feature type="chain" id="PRO_5022040928" evidence="2">
    <location>
        <begin position="20"/>
        <end position="185"/>
    </location>
</feature>
<keyword evidence="4" id="KW-1185">Reference proteome</keyword>
<accession>A0A517LA19</accession>
<organism evidence="3 4">
    <name type="scientific">Venturia effusa</name>
    <dbReference type="NCBI Taxonomy" id="50376"/>
    <lineage>
        <taxon>Eukaryota</taxon>
        <taxon>Fungi</taxon>
        <taxon>Dikarya</taxon>
        <taxon>Ascomycota</taxon>
        <taxon>Pezizomycotina</taxon>
        <taxon>Dothideomycetes</taxon>
        <taxon>Pleosporomycetidae</taxon>
        <taxon>Venturiales</taxon>
        <taxon>Venturiaceae</taxon>
        <taxon>Venturia</taxon>
    </lineage>
</organism>
<dbReference type="InterPro" id="IPR053018">
    <property type="entry name" value="Elsinochrome_Biosynth-Asso"/>
</dbReference>
<keyword evidence="1" id="KW-0812">Transmembrane</keyword>
<dbReference type="AlphaFoldDB" id="A0A517LA19"/>
<keyword evidence="2" id="KW-0732">Signal</keyword>
<sequence>MASFLAVAWLTILVSVISASYDGRLRLRTRTNSLVDREHENALNNGDEQTERRFNGHTRPRIQLLMVTIKGFLGPLCDFQAFTGTAIIIAGFSQWQTISFYHESLVVTYWWLTLNSFFAGRMNYMDINTDIAPKIVFMRRLLVFTSCVLGIMFQCLVIVRENNHWDDDLDGCYYRWRDGTSLCLG</sequence>
<reference evidence="3 4" key="1">
    <citation type="submission" date="2019-07" db="EMBL/GenBank/DDBJ databases">
        <title>Finished genome of Venturia effusa.</title>
        <authorList>
            <person name="Young C.A."/>
            <person name="Cox M.P."/>
            <person name="Ganley A.R.D."/>
            <person name="David W.J."/>
        </authorList>
    </citation>
    <scope>NUCLEOTIDE SEQUENCE [LARGE SCALE GENOMIC DNA]</scope>
    <source>
        <strain evidence="4">albino</strain>
    </source>
</reference>
<protein>
    <submittedName>
        <fullName evidence="3">Uncharacterized protein</fullName>
    </submittedName>
</protein>
<dbReference type="Proteomes" id="UP000316270">
    <property type="component" value="Chromosome 7"/>
</dbReference>
<keyword evidence="1" id="KW-1133">Transmembrane helix</keyword>
<proteinExistence type="predicted"/>
<keyword evidence="1" id="KW-0472">Membrane</keyword>
<feature type="signal peptide" evidence="2">
    <location>
        <begin position="1"/>
        <end position="19"/>
    </location>
</feature>
<dbReference type="PANTHER" id="PTHR37577:SF1">
    <property type="entry name" value="INTEGRAL MEMBRANE PROTEIN"/>
    <property type="match status" value="1"/>
</dbReference>
<feature type="transmembrane region" description="Helical" evidence="1">
    <location>
        <begin position="141"/>
        <end position="159"/>
    </location>
</feature>
<evidence type="ECO:0000256" key="1">
    <source>
        <dbReference type="SAM" id="Phobius"/>
    </source>
</evidence>